<reference evidence="1" key="1">
    <citation type="journal article" date="2020" name="mSystems">
        <title>Genome- and Community-Level Interaction Insights into Carbon Utilization and Element Cycling Functions of Hydrothermarchaeota in Hydrothermal Sediment.</title>
        <authorList>
            <person name="Zhou Z."/>
            <person name="Liu Y."/>
            <person name="Xu W."/>
            <person name="Pan J."/>
            <person name="Luo Z.H."/>
            <person name="Li M."/>
        </authorList>
    </citation>
    <scope>NUCLEOTIDE SEQUENCE [LARGE SCALE GENOMIC DNA]</scope>
    <source>
        <strain evidence="1">SpSt-12</strain>
    </source>
</reference>
<sequence length="58" mass="5998">MFGFEASWANVPVLNLLTGAPLRVAVSTSMVVIALNDAAAMWVYVAKGAGSHAFCSSP</sequence>
<proteinExistence type="predicted"/>
<dbReference type="AlphaFoldDB" id="A0A7C2N795"/>
<protein>
    <submittedName>
        <fullName evidence="1">Uncharacterized protein</fullName>
    </submittedName>
</protein>
<dbReference type="EMBL" id="DSCQ01000071">
    <property type="protein sequence ID" value="HET21582.1"/>
    <property type="molecule type" value="Genomic_DNA"/>
</dbReference>
<evidence type="ECO:0000313" key="1">
    <source>
        <dbReference type="EMBL" id="HET21582.1"/>
    </source>
</evidence>
<comment type="caution">
    <text evidence="1">The sequence shown here is derived from an EMBL/GenBank/DDBJ whole genome shotgun (WGS) entry which is preliminary data.</text>
</comment>
<gene>
    <name evidence="1" type="ORF">ENN70_05815</name>
</gene>
<accession>A0A7C2N795</accession>
<organism evidence="1">
    <name type="scientific">Archaeoglobus fulgidus</name>
    <dbReference type="NCBI Taxonomy" id="2234"/>
    <lineage>
        <taxon>Archaea</taxon>
        <taxon>Methanobacteriati</taxon>
        <taxon>Methanobacteriota</taxon>
        <taxon>Archaeoglobi</taxon>
        <taxon>Archaeoglobales</taxon>
        <taxon>Archaeoglobaceae</taxon>
        <taxon>Archaeoglobus</taxon>
    </lineage>
</organism>
<name>A0A7C2N795_ARCFL</name>